<dbReference type="Proteomes" id="UP000245391">
    <property type="component" value="Unassembled WGS sequence"/>
</dbReference>
<dbReference type="SUPFAM" id="SSF82153">
    <property type="entry name" value="FAS1 domain"/>
    <property type="match status" value="1"/>
</dbReference>
<sequence length="233" mass="26316">MKKYIFIVFAAMIVFISCKKGNGIIDGGLSNPKVNFNTYDFLKSHPKKVFDTTLMIIDKAGLKDIINGDVTFFVPNNYSINNFLNIKRDEARQIDENKKYTLDSLFKYFTPAMLRDSLGIYVFKGKISYNQLTEDGQIYHPVVSPSESFVISYTKTPGYLVDGIITTDARLVYFTRVIGERDVLVNGQMEDPSGDESLLDRSAVCQTSGIETTNGIVHVLSNSHPWTFKVKDF</sequence>
<proteinExistence type="predicted"/>
<feature type="domain" description="FAS1" evidence="1">
    <location>
        <begin position="50"/>
        <end position="220"/>
    </location>
</feature>
<gene>
    <name evidence="2" type="ORF">DF947_09055</name>
</gene>
<evidence type="ECO:0000313" key="3">
    <source>
        <dbReference type="Proteomes" id="UP000245391"/>
    </source>
</evidence>
<accession>A0A317F271</accession>
<dbReference type="RefSeq" id="WP_109929383.1">
    <property type="nucleotide sequence ID" value="NZ_QGNY01000003.1"/>
</dbReference>
<organism evidence="2 3">
    <name type="scientific">Pedobacter paludis</name>
    <dbReference type="NCBI Taxonomy" id="2203212"/>
    <lineage>
        <taxon>Bacteria</taxon>
        <taxon>Pseudomonadati</taxon>
        <taxon>Bacteroidota</taxon>
        <taxon>Sphingobacteriia</taxon>
        <taxon>Sphingobacteriales</taxon>
        <taxon>Sphingobacteriaceae</taxon>
        <taxon>Pedobacter</taxon>
    </lineage>
</organism>
<dbReference type="InterPro" id="IPR036378">
    <property type="entry name" value="FAS1_dom_sf"/>
</dbReference>
<dbReference type="Pfam" id="PF02469">
    <property type="entry name" value="Fasciclin"/>
    <property type="match status" value="1"/>
</dbReference>
<evidence type="ECO:0000259" key="1">
    <source>
        <dbReference type="Pfam" id="PF02469"/>
    </source>
</evidence>
<protein>
    <recommendedName>
        <fullName evidence="1">FAS1 domain-containing protein</fullName>
    </recommendedName>
</protein>
<dbReference type="EMBL" id="QGNY01000003">
    <property type="protein sequence ID" value="PWS31929.1"/>
    <property type="molecule type" value="Genomic_DNA"/>
</dbReference>
<keyword evidence="3" id="KW-1185">Reference proteome</keyword>
<reference evidence="3" key="1">
    <citation type="submission" date="2018-05" db="EMBL/GenBank/DDBJ databases">
        <title>Pedobacter paludis sp. nov., isolated from wetland soil.</title>
        <authorList>
            <person name="Zhang Y."/>
        </authorList>
    </citation>
    <scope>NUCLEOTIDE SEQUENCE [LARGE SCALE GENOMIC DNA]</scope>
    <source>
        <strain evidence="3">R-8</strain>
    </source>
</reference>
<dbReference type="InterPro" id="IPR000782">
    <property type="entry name" value="FAS1_domain"/>
</dbReference>
<evidence type="ECO:0000313" key="2">
    <source>
        <dbReference type="EMBL" id="PWS31929.1"/>
    </source>
</evidence>
<dbReference type="AlphaFoldDB" id="A0A317F271"/>
<dbReference type="PROSITE" id="PS51257">
    <property type="entry name" value="PROKAR_LIPOPROTEIN"/>
    <property type="match status" value="1"/>
</dbReference>
<comment type="caution">
    <text evidence="2">The sequence shown here is derived from an EMBL/GenBank/DDBJ whole genome shotgun (WGS) entry which is preliminary data.</text>
</comment>
<dbReference type="OrthoDB" id="655802at2"/>
<name>A0A317F271_9SPHI</name>
<dbReference type="Gene3D" id="2.30.180.10">
    <property type="entry name" value="FAS1 domain"/>
    <property type="match status" value="1"/>
</dbReference>